<dbReference type="AlphaFoldDB" id="A0A3A9YZX6"/>
<evidence type="ECO:0000313" key="2">
    <source>
        <dbReference type="Proteomes" id="UP000281726"/>
    </source>
</evidence>
<comment type="caution">
    <text evidence="1">The sequence shown here is derived from an EMBL/GenBank/DDBJ whole genome shotgun (WGS) entry which is preliminary data.</text>
</comment>
<evidence type="ECO:0000313" key="1">
    <source>
        <dbReference type="EMBL" id="RKN41495.1"/>
    </source>
</evidence>
<dbReference type="RefSeq" id="WP_120730788.1">
    <property type="nucleotide sequence ID" value="NZ_RBAK01000011.1"/>
</dbReference>
<dbReference type="EMBL" id="RBAK01000011">
    <property type="protein sequence ID" value="RKN41495.1"/>
    <property type="molecule type" value="Genomic_DNA"/>
</dbReference>
<accession>A0A3A9YZX6</accession>
<protein>
    <recommendedName>
        <fullName evidence="3">Arsenate reductase</fullName>
    </recommendedName>
</protein>
<gene>
    <name evidence="1" type="ORF">D7223_24515</name>
</gene>
<proteinExistence type="predicted"/>
<dbReference type="Proteomes" id="UP000281726">
    <property type="component" value="Unassembled WGS sequence"/>
</dbReference>
<reference evidence="1 2" key="1">
    <citation type="journal article" date="2004" name="Syst. Appl. Microbiol.">
        <title>Cryptoendolithic actinomycetes from antarctic sandstone rock samples: Micromonospora endolithica sp. nov. and two isolates related to Micromonospora coerulea Jensen 1932.</title>
        <authorList>
            <person name="Hirsch P."/>
            <person name="Mevs U."/>
            <person name="Kroppenstedt R.M."/>
            <person name="Schumann P."/>
            <person name="Stackebrandt E."/>
        </authorList>
    </citation>
    <scope>NUCLEOTIDE SEQUENCE [LARGE SCALE GENOMIC DNA]</scope>
    <source>
        <strain evidence="1 2">JCM 12677</strain>
    </source>
</reference>
<keyword evidence="2" id="KW-1185">Reference proteome</keyword>
<name>A0A3A9YZX6_9ACTN</name>
<sequence>MSGNHEWVPEACTLPRVRRPERLVEFDELLTAALRAQERVAPDRLRWELDPTVEAKVRDLTRRESDCCAFFMFAVTVAPESLVVEVVVPPAYVEVLDALAARVTRLAA</sequence>
<organism evidence="1 2">
    <name type="scientific">Micromonospora endolithica</name>
    <dbReference type="NCBI Taxonomy" id="230091"/>
    <lineage>
        <taxon>Bacteria</taxon>
        <taxon>Bacillati</taxon>
        <taxon>Actinomycetota</taxon>
        <taxon>Actinomycetes</taxon>
        <taxon>Micromonosporales</taxon>
        <taxon>Micromonosporaceae</taxon>
        <taxon>Micromonospora</taxon>
    </lineage>
</organism>
<evidence type="ECO:0008006" key="3">
    <source>
        <dbReference type="Google" id="ProtNLM"/>
    </source>
</evidence>
<dbReference type="OrthoDB" id="8421706at2"/>